<dbReference type="EMBL" id="RHJS01000002">
    <property type="protein sequence ID" value="RRK32144.1"/>
    <property type="molecule type" value="Genomic_DNA"/>
</dbReference>
<comment type="caution">
    <text evidence="2">The sequence shown here is derived from an EMBL/GenBank/DDBJ whole genome shotgun (WGS) entry which is preliminary data.</text>
</comment>
<gene>
    <name evidence="2" type="ORF">EBB54_12785</name>
</gene>
<dbReference type="AlphaFoldDB" id="A0A3R8JME2"/>
<reference evidence="2" key="1">
    <citation type="submission" date="2018-10" db="EMBL/GenBank/DDBJ databases">
        <title>Schaedlerella arabinophila gen. nov. sp. nov., isolated from the mouse intestinal tract and comparative analysis with the genome of the closely related altered Schaedler flora strain ASF502.</title>
        <authorList>
            <person name="Miyake S."/>
            <person name="Soh M."/>
            <person name="Seedorf H."/>
        </authorList>
    </citation>
    <scope>NUCLEOTIDE SEQUENCE [LARGE SCALE GENOMIC DNA]</scope>
    <source>
        <strain evidence="2">DSM 106076</strain>
    </source>
</reference>
<name>A0A3R8JME2_9FIRM</name>
<dbReference type="RefSeq" id="WP_125127665.1">
    <property type="nucleotide sequence ID" value="NZ_RHJS01000002.1"/>
</dbReference>
<organism evidence="2 3">
    <name type="scientific">Schaedlerella arabinosiphila</name>
    <dbReference type="NCBI Taxonomy" id="2044587"/>
    <lineage>
        <taxon>Bacteria</taxon>
        <taxon>Bacillati</taxon>
        <taxon>Bacillota</taxon>
        <taxon>Clostridia</taxon>
        <taxon>Lachnospirales</taxon>
        <taxon>Lachnospiraceae</taxon>
        <taxon>Schaedlerella</taxon>
    </lineage>
</organism>
<dbReference type="Proteomes" id="UP000274920">
    <property type="component" value="Unassembled WGS sequence"/>
</dbReference>
<feature type="region of interest" description="Disordered" evidence="1">
    <location>
        <begin position="54"/>
        <end position="75"/>
    </location>
</feature>
<accession>A0A3R8JME2</accession>
<protein>
    <submittedName>
        <fullName evidence="2">Uncharacterized protein</fullName>
    </submittedName>
</protein>
<feature type="compositionally biased region" description="Basic and acidic residues" evidence="1">
    <location>
        <begin position="59"/>
        <end position="75"/>
    </location>
</feature>
<evidence type="ECO:0000256" key="1">
    <source>
        <dbReference type="SAM" id="MobiDB-lite"/>
    </source>
</evidence>
<evidence type="ECO:0000313" key="2">
    <source>
        <dbReference type="EMBL" id="RRK32144.1"/>
    </source>
</evidence>
<proteinExistence type="predicted"/>
<evidence type="ECO:0000313" key="3">
    <source>
        <dbReference type="Proteomes" id="UP000274920"/>
    </source>
</evidence>
<sequence length="113" mass="13160">MGKQDEYRFNLKFDETDEDHRRVSEFLNSCGRKKARYVVKAILAYWALQEGRNPALNKSGEDRTEKKEGKLTDTKADIRKGRLIQVDSSGSGDMDQEEAELMRQNYAMFEDME</sequence>
<keyword evidence="3" id="KW-1185">Reference proteome</keyword>